<organism evidence="3 4">
    <name type="scientific">Drosophila arizonae</name>
    <name type="common">Fruit fly</name>
    <dbReference type="NCBI Taxonomy" id="7263"/>
    <lineage>
        <taxon>Eukaryota</taxon>
        <taxon>Metazoa</taxon>
        <taxon>Ecdysozoa</taxon>
        <taxon>Arthropoda</taxon>
        <taxon>Hexapoda</taxon>
        <taxon>Insecta</taxon>
        <taxon>Pterygota</taxon>
        <taxon>Neoptera</taxon>
        <taxon>Endopterygota</taxon>
        <taxon>Diptera</taxon>
        <taxon>Brachycera</taxon>
        <taxon>Muscomorpha</taxon>
        <taxon>Ephydroidea</taxon>
        <taxon>Drosophilidae</taxon>
        <taxon>Drosophila</taxon>
    </lineage>
</organism>
<dbReference type="GeneID" id="108617551"/>
<evidence type="ECO:0000313" key="4">
    <source>
        <dbReference type="RefSeq" id="XP_017868858.1"/>
    </source>
</evidence>
<feature type="transmembrane region" description="Helical" evidence="2">
    <location>
        <begin position="190"/>
        <end position="217"/>
    </location>
</feature>
<reference evidence="4" key="3">
    <citation type="submission" date="2025-08" db="UniProtKB">
        <authorList>
            <consortium name="RefSeq"/>
        </authorList>
    </citation>
    <scope>IDENTIFICATION</scope>
    <source>
        <tissue evidence="4">Whole organism</tissue>
    </source>
</reference>
<feature type="compositionally biased region" description="Low complexity" evidence="1">
    <location>
        <begin position="50"/>
        <end position="65"/>
    </location>
</feature>
<protein>
    <submittedName>
        <fullName evidence="4">Uncharacterized protein LOC108617551 isoform X2</fullName>
    </submittedName>
</protein>
<keyword evidence="2" id="KW-0472">Membrane</keyword>
<reference evidence="3" key="2">
    <citation type="journal article" date="2016" name="G3 (Bethesda)">
        <title>Genome Evolution in Three Species of Cactophilic Drosophila.</title>
        <authorList>
            <person name="Sanchez-Flores A."/>
            <person name="Penazola F."/>
            <person name="Carpinteyro-Ponce J."/>
            <person name="Nazario-Yepiz N."/>
            <person name="Abreu-Goodger C."/>
            <person name="Machado C.A."/>
            <person name="Markow T.A."/>
        </authorList>
    </citation>
    <scope>NUCLEOTIDE SEQUENCE [LARGE SCALE GENOMIC DNA]</scope>
</reference>
<proteinExistence type="predicted"/>
<dbReference type="Proteomes" id="UP000694904">
    <property type="component" value="Chromosome 5"/>
</dbReference>
<evidence type="ECO:0000313" key="3">
    <source>
        <dbReference type="Proteomes" id="UP000694904"/>
    </source>
</evidence>
<accession>A0ABM1PNS2</accession>
<evidence type="ECO:0000256" key="1">
    <source>
        <dbReference type="SAM" id="MobiDB-lite"/>
    </source>
</evidence>
<reference evidence="3" key="1">
    <citation type="journal article" date="1997" name="Nucleic Acids Res.">
        <title>tRNAscan-SE: a program for improved detection of transfer RNA genes in genomic sequence.</title>
        <authorList>
            <person name="Lowe T.M."/>
            <person name="Eddy S.R."/>
        </authorList>
    </citation>
    <scope>NUCLEOTIDE SEQUENCE [LARGE SCALE GENOMIC DNA]</scope>
</reference>
<gene>
    <name evidence="4" type="primary">LOC108617551</name>
</gene>
<sequence>MPASSGLYRIKHGRVLGGLQRASALIFIAYIAACSTCGNIAAVAATTATAPTTPTEPTTMELAPAHSATPGGPSEELQRHINQNLIMSPELELGSSFAAASAAALTAPHPVSSAAAAAASASASPFSPSSSSTTSGSSITSFDSNSLIDDKRLPQSTHQHQHQLQQQQQQLQQWTTSTTLFAGRQLCRVAAIWAGVPFLCLCFSFSVLAFFFLYFLFFSGCQLSRNWHMDISNFSMSASRKIK</sequence>
<keyword evidence="3" id="KW-1185">Reference proteome</keyword>
<keyword evidence="2" id="KW-0812">Transmembrane</keyword>
<evidence type="ECO:0000256" key="2">
    <source>
        <dbReference type="SAM" id="Phobius"/>
    </source>
</evidence>
<keyword evidence="2" id="KW-1133">Transmembrane helix</keyword>
<dbReference type="RefSeq" id="XP_017868858.1">
    <property type="nucleotide sequence ID" value="XM_018013369.1"/>
</dbReference>
<feature type="region of interest" description="Disordered" evidence="1">
    <location>
        <begin position="50"/>
        <end position="76"/>
    </location>
</feature>
<name>A0ABM1PNS2_DROAR</name>